<feature type="transmembrane region" description="Helical" evidence="8">
    <location>
        <begin position="6"/>
        <end position="23"/>
    </location>
</feature>
<feature type="transmembrane region" description="Helical" evidence="8">
    <location>
        <begin position="473"/>
        <end position="493"/>
    </location>
</feature>
<comment type="caution">
    <text evidence="10">The sequence shown here is derived from an EMBL/GenBank/DDBJ whole genome shotgun (WGS) entry which is preliminary data.</text>
</comment>
<feature type="transmembrane region" description="Helical" evidence="8">
    <location>
        <begin position="35"/>
        <end position="54"/>
    </location>
</feature>
<reference evidence="10 11" key="1">
    <citation type="submission" date="2018-10" db="EMBL/GenBank/DDBJ databases">
        <title>New species genome.</title>
        <authorList>
            <person name="Li Y."/>
        </authorList>
    </citation>
    <scope>NUCLEOTIDE SEQUENCE [LARGE SCALE GENOMIC DNA]</scope>
    <source>
        <strain evidence="10 11">L6_4B</strain>
    </source>
</reference>
<dbReference type="SUPFAM" id="SSF161098">
    <property type="entry name" value="MetI-like"/>
    <property type="match status" value="2"/>
</dbReference>
<feature type="transmembrane region" description="Helical" evidence="8">
    <location>
        <begin position="260"/>
        <end position="279"/>
    </location>
</feature>
<feature type="transmembrane region" description="Helical" evidence="8">
    <location>
        <begin position="527"/>
        <end position="548"/>
    </location>
</feature>
<feature type="transmembrane region" description="Helical" evidence="8">
    <location>
        <begin position="159"/>
        <end position="180"/>
    </location>
</feature>
<evidence type="ECO:0000256" key="8">
    <source>
        <dbReference type="RuleBase" id="RU363032"/>
    </source>
</evidence>
<keyword evidence="5 8" id="KW-0812">Transmembrane</keyword>
<dbReference type="InterPro" id="IPR000515">
    <property type="entry name" value="MetI-like"/>
</dbReference>
<evidence type="ECO:0000256" key="4">
    <source>
        <dbReference type="ARBA" id="ARBA00022519"/>
    </source>
</evidence>
<gene>
    <name evidence="10" type="ORF">EC392_12430</name>
</gene>
<feature type="transmembrane region" description="Helical" evidence="8">
    <location>
        <begin position="418"/>
        <end position="437"/>
    </location>
</feature>
<evidence type="ECO:0000313" key="10">
    <source>
        <dbReference type="EMBL" id="ROH78280.1"/>
    </source>
</evidence>
<dbReference type="EMBL" id="RJUJ01000012">
    <property type="protein sequence ID" value="ROH78280.1"/>
    <property type="molecule type" value="Genomic_DNA"/>
</dbReference>
<evidence type="ECO:0000256" key="7">
    <source>
        <dbReference type="ARBA" id="ARBA00023136"/>
    </source>
</evidence>
<dbReference type="Proteomes" id="UP000274511">
    <property type="component" value="Unassembled WGS sequence"/>
</dbReference>
<evidence type="ECO:0000256" key="3">
    <source>
        <dbReference type="ARBA" id="ARBA00022475"/>
    </source>
</evidence>
<accession>A0A3N0UCH6</accession>
<protein>
    <submittedName>
        <fullName evidence="10">Iron ABC transporter permease</fullName>
    </submittedName>
</protein>
<dbReference type="GO" id="GO:0005886">
    <property type="term" value="C:plasma membrane"/>
    <property type="evidence" value="ECO:0007669"/>
    <property type="project" value="UniProtKB-SubCell"/>
</dbReference>
<evidence type="ECO:0000256" key="1">
    <source>
        <dbReference type="ARBA" id="ARBA00004429"/>
    </source>
</evidence>
<feature type="transmembrane region" description="Helical" evidence="8">
    <location>
        <begin position="351"/>
        <end position="373"/>
    </location>
</feature>
<keyword evidence="6 8" id="KW-1133">Transmembrane helix</keyword>
<organism evidence="10 11">
    <name type="scientific">Lonsdalea populi</name>
    <dbReference type="NCBI Taxonomy" id="1172565"/>
    <lineage>
        <taxon>Bacteria</taxon>
        <taxon>Pseudomonadati</taxon>
        <taxon>Pseudomonadota</taxon>
        <taxon>Gammaproteobacteria</taxon>
        <taxon>Enterobacterales</taxon>
        <taxon>Pectobacteriaceae</taxon>
        <taxon>Lonsdalea</taxon>
    </lineage>
</organism>
<dbReference type="PROSITE" id="PS50928">
    <property type="entry name" value="ABC_TM1"/>
    <property type="match status" value="2"/>
</dbReference>
<dbReference type="CDD" id="cd06261">
    <property type="entry name" value="TM_PBP2"/>
    <property type="match status" value="1"/>
</dbReference>
<evidence type="ECO:0000256" key="5">
    <source>
        <dbReference type="ARBA" id="ARBA00022692"/>
    </source>
</evidence>
<evidence type="ECO:0000313" key="11">
    <source>
        <dbReference type="Proteomes" id="UP000274511"/>
    </source>
</evidence>
<feature type="transmembrane region" description="Helical" evidence="8">
    <location>
        <begin position="106"/>
        <end position="126"/>
    </location>
</feature>
<dbReference type="GO" id="GO:0055085">
    <property type="term" value="P:transmembrane transport"/>
    <property type="evidence" value="ECO:0007669"/>
    <property type="project" value="InterPro"/>
</dbReference>
<dbReference type="PANTHER" id="PTHR43357:SF4">
    <property type="entry name" value="INNER MEMBRANE ABC TRANSPORTER PERMEASE PROTEIN YDCV"/>
    <property type="match status" value="1"/>
</dbReference>
<keyword evidence="4" id="KW-0997">Cell inner membrane</keyword>
<dbReference type="Gene3D" id="1.10.3720.10">
    <property type="entry name" value="MetI-like"/>
    <property type="match status" value="2"/>
</dbReference>
<dbReference type="AlphaFoldDB" id="A0A3N0UCH6"/>
<evidence type="ECO:0000256" key="6">
    <source>
        <dbReference type="ARBA" id="ARBA00022989"/>
    </source>
</evidence>
<keyword evidence="7 8" id="KW-0472">Membrane</keyword>
<feature type="domain" description="ABC transmembrane type-1" evidence="9">
    <location>
        <begin position="71"/>
        <end position="279"/>
    </location>
</feature>
<feature type="transmembrane region" description="Helical" evidence="8">
    <location>
        <begin position="218"/>
        <end position="240"/>
    </location>
</feature>
<dbReference type="Pfam" id="PF00528">
    <property type="entry name" value="BPD_transp_1"/>
    <property type="match status" value="1"/>
</dbReference>
<dbReference type="InterPro" id="IPR035906">
    <property type="entry name" value="MetI-like_sf"/>
</dbReference>
<sequence length="556" mass="61305">MISRRLSYALLLIVLSETFFMLLPMNLSIWRVSSGWLAGLLLFPVAAVAVLAGVEPGMSMASLWAMLSRYGGNTLTIMAESAAISLLLALSFALIMARYRFSGQRWLHLALLLPLAMPAYLLAAVYGELLEFGGPVRQTFYALSFVRPSGWGFDWSQSLRQLSCSLCLALTLFPYLYLLVRATLMSLPESVMQSGRLHCPPGLQMFFRVRFPLLRPTLWLGLAVVALEAVSDYGAASYFSVPTLTTASLDFWRDKAQFGAAARMALALLPLIVLLGAIARHGRLWQVRYQRPASPYPVERPEAPVWLRRVTLSAGWGLVLLAFGVPLLWLARHWLTTTVTLWTFPLLLATINSVLAATCATLISLGLAMLYLFDRRTADNPAFRHPLRWLGFNRVLPGSLAGMGVLVALMLFDSRGMPLAMGVLFGSVLMLILVYSLRGASLIIAPMHQQLRQLPAGMNAMSRTLGYSTAQNIWLNVFPSVRGTLLVGALLVWSESLRELNASLLLQRVNVDTLATYVFGFAESDQLPWVAAPAFLLVLLGVPPVLGLHRLLQREG</sequence>
<evidence type="ECO:0000256" key="2">
    <source>
        <dbReference type="ARBA" id="ARBA00022448"/>
    </source>
</evidence>
<feature type="transmembrane region" description="Helical" evidence="8">
    <location>
        <begin position="74"/>
        <end position="94"/>
    </location>
</feature>
<proteinExistence type="inferred from homology"/>
<dbReference type="PANTHER" id="PTHR43357">
    <property type="entry name" value="INNER MEMBRANE ABC TRANSPORTER PERMEASE PROTEIN YDCV"/>
    <property type="match status" value="1"/>
</dbReference>
<keyword evidence="2 8" id="KW-0813">Transport</keyword>
<dbReference type="STRING" id="1172565.AU508_11085"/>
<feature type="transmembrane region" description="Helical" evidence="8">
    <location>
        <begin position="310"/>
        <end position="331"/>
    </location>
</feature>
<feature type="transmembrane region" description="Helical" evidence="8">
    <location>
        <begin position="394"/>
        <end position="412"/>
    </location>
</feature>
<comment type="similarity">
    <text evidence="8">Belongs to the binding-protein-dependent transport system permease family.</text>
</comment>
<comment type="subcellular location">
    <subcellularLocation>
        <location evidence="1">Cell inner membrane</location>
        <topology evidence="1">Multi-pass membrane protein</topology>
    </subcellularLocation>
    <subcellularLocation>
        <location evidence="8">Cell membrane</location>
        <topology evidence="8">Multi-pass membrane protein</topology>
    </subcellularLocation>
</comment>
<feature type="domain" description="ABC transmembrane type-1" evidence="9">
    <location>
        <begin position="346"/>
        <end position="548"/>
    </location>
</feature>
<evidence type="ECO:0000259" key="9">
    <source>
        <dbReference type="PROSITE" id="PS50928"/>
    </source>
</evidence>
<name>A0A3N0UCH6_9GAMM</name>
<keyword evidence="3" id="KW-1003">Cell membrane</keyword>